<keyword evidence="1" id="KW-0813">Transport</keyword>
<evidence type="ECO:0000256" key="2">
    <source>
        <dbReference type="ARBA" id="ARBA00022741"/>
    </source>
</evidence>
<proteinExistence type="predicted"/>
<name>A0ABX2T6A1_9PROT</name>
<dbReference type="PANTHER" id="PTHR42781:SF4">
    <property type="entry name" value="SPERMIDINE_PUTRESCINE IMPORT ATP-BINDING PROTEIN POTA"/>
    <property type="match status" value="1"/>
</dbReference>
<accession>A0ABX2T6A1</accession>
<keyword evidence="3 5" id="KW-0067">ATP-binding</keyword>
<keyword evidence="2" id="KW-0547">Nucleotide-binding</keyword>
<dbReference type="SUPFAM" id="SSF52540">
    <property type="entry name" value="P-loop containing nucleoside triphosphate hydrolases"/>
    <property type="match status" value="1"/>
</dbReference>
<dbReference type="SMART" id="SM00382">
    <property type="entry name" value="AAA"/>
    <property type="match status" value="1"/>
</dbReference>
<dbReference type="PROSITE" id="PS50893">
    <property type="entry name" value="ABC_TRANSPORTER_2"/>
    <property type="match status" value="1"/>
</dbReference>
<organism evidence="5 6">
    <name type="scientific">Azospirillum oleiclasticum</name>
    <dbReference type="NCBI Taxonomy" id="2735135"/>
    <lineage>
        <taxon>Bacteria</taxon>
        <taxon>Pseudomonadati</taxon>
        <taxon>Pseudomonadota</taxon>
        <taxon>Alphaproteobacteria</taxon>
        <taxon>Rhodospirillales</taxon>
        <taxon>Azospirillaceae</taxon>
        <taxon>Azospirillum</taxon>
    </lineage>
</organism>
<dbReference type="PROSITE" id="PS00211">
    <property type="entry name" value="ABC_TRANSPORTER_1"/>
    <property type="match status" value="1"/>
</dbReference>
<dbReference type="Proteomes" id="UP000584642">
    <property type="component" value="Unassembled WGS sequence"/>
</dbReference>
<dbReference type="InterPro" id="IPR003439">
    <property type="entry name" value="ABC_transporter-like_ATP-bd"/>
</dbReference>
<dbReference type="InterPro" id="IPR008995">
    <property type="entry name" value="Mo/tungstate-bd_C_term_dom"/>
</dbReference>
<dbReference type="InterPro" id="IPR050093">
    <property type="entry name" value="ABC_SmlMolc_Importer"/>
</dbReference>
<dbReference type="InterPro" id="IPR017871">
    <property type="entry name" value="ABC_transporter-like_CS"/>
</dbReference>
<dbReference type="InterPro" id="IPR027417">
    <property type="entry name" value="P-loop_NTPase"/>
</dbReference>
<dbReference type="Gene3D" id="3.40.50.300">
    <property type="entry name" value="P-loop containing nucleotide triphosphate hydrolases"/>
    <property type="match status" value="1"/>
</dbReference>
<dbReference type="RefSeq" id="WP_180280529.1">
    <property type="nucleotide sequence ID" value="NZ_JABFDB010000001.1"/>
</dbReference>
<feature type="domain" description="ABC transporter" evidence="4">
    <location>
        <begin position="7"/>
        <end position="243"/>
    </location>
</feature>
<dbReference type="SUPFAM" id="SSF50331">
    <property type="entry name" value="MOP-like"/>
    <property type="match status" value="1"/>
</dbReference>
<gene>
    <name evidence="5" type="ORF">HND93_03765</name>
</gene>
<dbReference type="Pfam" id="PF00005">
    <property type="entry name" value="ABC_tran"/>
    <property type="match status" value="1"/>
</dbReference>
<keyword evidence="6" id="KW-1185">Reference proteome</keyword>
<dbReference type="EMBL" id="JABFDB010000001">
    <property type="protein sequence ID" value="NYZ18817.1"/>
    <property type="molecule type" value="Genomic_DNA"/>
</dbReference>
<dbReference type="Gene3D" id="2.40.50.100">
    <property type="match status" value="1"/>
</dbReference>
<dbReference type="InterPro" id="IPR003593">
    <property type="entry name" value="AAA+_ATPase"/>
</dbReference>
<dbReference type="InterPro" id="IPR013611">
    <property type="entry name" value="Transp-assoc_OB_typ2"/>
</dbReference>
<evidence type="ECO:0000259" key="4">
    <source>
        <dbReference type="PROSITE" id="PS50893"/>
    </source>
</evidence>
<dbReference type="Pfam" id="PF08402">
    <property type="entry name" value="TOBE_2"/>
    <property type="match status" value="1"/>
</dbReference>
<dbReference type="GO" id="GO:0005524">
    <property type="term" value="F:ATP binding"/>
    <property type="evidence" value="ECO:0007669"/>
    <property type="project" value="UniProtKB-KW"/>
</dbReference>
<dbReference type="PANTHER" id="PTHR42781">
    <property type="entry name" value="SPERMIDINE/PUTRESCINE IMPORT ATP-BINDING PROTEIN POTA"/>
    <property type="match status" value="1"/>
</dbReference>
<evidence type="ECO:0000313" key="6">
    <source>
        <dbReference type="Proteomes" id="UP000584642"/>
    </source>
</evidence>
<protein>
    <submittedName>
        <fullName evidence="5">ABC transporter ATP-binding protein</fullName>
    </submittedName>
</protein>
<evidence type="ECO:0000313" key="5">
    <source>
        <dbReference type="EMBL" id="NYZ18817.1"/>
    </source>
</evidence>
<evidence type="ECO:0000256" key="1">
    <source>
        <dbReference type="ARBA" id="ARBA00022448"/>
    </source>
</evidence>
<comment type="caution">
    <text evidence="5">The sequence shown here is derived from an EMBL/GenBank/DDBJ whole genome shotgun (WGS) entry which is preliminary data.</text>
</comment>
<reference evidence="5 6" key="1">
    <citation type="submission" date="2020-05" db="EMBL/GenBank/DDBJ databases">
        <title>Azospirillum oleiclasticum sp. nov, a nitrogen-fixing and heavy crude oil-emulsifying bacterium isolated from the crude oil of Yumen Oilfield.</title>
        <authorList>
            <person name="Wu D."/>
            <person name="Cai M."/>
            <person name="Zhang X."/>
        </authorList>
    </citation>
    <scope>NUCLEOTIDE SEQUENCE [LARGE SCALE GENOMIC DNA]</scope>
    <source>
        <strain evidence="5 6">ROY-1-1-2</strain>
    </source>
</reference>
<sequence length="365" mass="38420">MTPPPALTIDSATRHYAGTRAPAVDGVSITVEAGEFLALLGPSGCGKSTLLRMIAGFERLDSGRVAVGGRPMSGPGLHVPPEERRIGLVFQSYALWPHMTVAGNVAYPLETAGVAKPERAERVAAALATVGLDGFDTRRPAELSGGQRQRVALARCLVMRPELVLLDEPLANLDVHLRASMEEEFASFHARTGATMVYVTHDQAEAMALATRIAVLDQGRLAQLAAPRDLYREPATPMVAGFVGQGALVPATVTGPATHGRAPVRLLGVDAVLRVRPGEEPGEALVCLRPEDLEPAPDGPLEVRIARAAYKGGFVLVEAVPAGGGPRLVLRLPGHTHPVAGESLRLAIRDGWVVPEADALNPARG</sequence>
<evidence type="ECO:0000256" key="3">
    <source>
        <dbReference type="ARBA" id="ARBA00022840"/>
    </source>
</evidence>